<feature type="domain" description="Beta-hexosaminidase eukaryotic type N-terminal" evidence="10">
    <location>
        <begin position="24"/>
        <end position="138"/>
    </location>
</feature>
<dbReference type="Pfam" id="PF00728">
    <property type="entry name" value="Glyco_hydro_20"/>
    <property type="match status" value="1"/>
</dbReference>
<dbReference type="GO" id="GO:0006689">
    <property type="term" value="P:ganglioside catabolic process"/>
    <property type="evidence" value="ECO:0007669"/>
    <property type="project" value="TreeGrafter"/>
</dbReference>
<evidence type="ECO:0000256" key="7">
    <source>
        <dbReference type="PIRNR" id="PIRNR001093"/>
    </source>
</evidence>
<evidence type="ECO:0000256" key="6">
    <source>
        <dbReference type="ARBA" id="ARBA00023295"/>
    </source>
</evidence>
<dbReference type="InterPro" id="IPR029018">
    <property type="entry name" value="Hex-like_dom2"/>
</dbReference>
<keyword evidence="4 7" id="KW-0378">Hydrolase</keyword>
<dbReference type="EC" id="3.2.1.52" evidence="7"/>
<dbReference type="FunFam" id="3.20.20.80:FF:000063">
    <property type="entry name" value="Beta-hexosaminidase"/>
    <property type="match status" value="1"/>
</dbReference>
<evidence type="ECO:0000256" key="5">
    <source>
        <dbReference type="ARBA" id="ARBA00023180"/>
    </source>
</evidence>
<name>A0AAD9JJJ8_9ANNE</name>
<comment type="similarity">
    <text evidence="2 7">Belongs to the glycosyl hydrolase 20 family.</text>
</comment>
<evidence type="ECO:0000259" key="9">
    <source>
        <dbReference type="Pfam" id="PF00728"/>
    </source>
</evidence>
<evidence type="ECO:0000256" key="1">
    <source>
        <dbReference type="ARBA" id="ARBA00001231"/>
    </source>
</evidence>
<dbReference type="InterPro" id="IPR029019">
    <property type="entry name" value="HEX_eukaryotic_N"/>
</dbReference>
<dbReference type="PIRSF" id="PIRSF001093">
    <property type="entry name" value="B-hxosamndse_ab_euk"/>
    <property type="match status" value="1"/>
</dbReference>
<keyword evidence="12" id="KW-1185">Reference proteome</keyword>
<sequence length="536" mass="61908">MKAKSCRGGPVMKSNGFVAAPGAPWPMPGHWQNSTDLMTLDPHTFDIVSNANGCDVIENGILRYKRLLVLDPDGVIDPDLTTISRLAMTIENVTCGHDYYPHGDMDESYTLTLSPDSCTLHSNTIWGALKGLETFSQLLYLTDDKKYHINQTIIDDSPRFSHRGLMIDTARHFLSVDVIISILDAMSWDKFNVLHWHVVDDQSFPYPSRTYPNLTYKGAYTPYHQYSRDNVSTIINEARLRGIRVIPEFDTPGHTWSWGLAYPELITPCWGEGDEGGPNKPNYPLHGEREILNPMNEFTYQFLDRLYQEIVDDFPDQFVHLGMDEVYYACWMSNPNISDWMKTMNFTEYYQVEQYYSQRLVDIVNNKGSYYIIWQDPIGNGVQVNENTLVQIWKGDDEQSWQQYMSEVTSLGYDAILSSPWYLNLISYGEDWKTYYLEEPYSFTNDTKLWSKVKGGEACIWAEYVDGTNILSRLWPRASAVAERLWSNQTVNNVNDAQYRLDQHRCRMVRRGIPAQPILNGYCGDYEWTHQMAPLN</sequence>
<dbReference type="PANTHER" id="PTHR22600">
    <property type="entry name" value="BETA-HEXOSAMINIDASE"/>
    <property type="match status" value="1"/>
</dbReference>
<dbReference type="Gene3D" id="3.20.20.80">
    <property type="entry name" value="Glycosidases"/>
    <property type="match status" value="1"/>
</dbReference>
<dbReference type="InterPro" id="IPR015883">
    <property type="entry name" value="Glyco_hydro_20_cat"/>
</dbReference>
<evidence type="ECO:0000313" key="11">
    <source>
        <dbReference type="EMBL" id="KAK2153375.1"/>
    </source>
</evidence>
<feature type="active site" description="Proton donor" evidence="8">
    <location>
        <position position="325"/>
    </location>
</feature>
<dbReference type="CDD" id="cd06562">
    <property type="entry name" value="GH20_HexA_HexB-like"/>
    <property type="match status" value="1"/>
</dbReference>
<dbReference type="InterPro" id="IPR025705">
    <property type="entry name" value="Beta_hexosaminidase_sua/sub"/>
</dbReference>
<dbReference type="Pfam" id="PF14845">
    <property type="entry name" value="Glycohydro_20b2"/>
    <property type="match status" value="1"/>
</dbReference>
<dbReference type="AlphaFoldDB" id="A0AAD9JJJ8"/>
<dbReference type="GO" id="GO:0005975">
    <property type="term" value="P:carbohydrate metabolic process"/>
    <property type="evidence" value="ECO:0007669"/>
    <property type="project" value="InterPro"/>
</dbReference>
<dbReference type="InterPro" id="IPR017853">
    <property type="entry name" value="GH"/>
</dbReference>
<evidence type="ECO:0000313" key="12">
    <source>
        <dbReference type="Proteomes" id="UP001208570"/>
    </source>
</evidence>
<evidence type="ECO:0000256" key="8">
    <source>
        <dbReference type="PIRSR" id="PIRSR001093-1"/>
    </source>
</evidence>
<gene>
    <name evidence="11" type="ORF">LSH36_299g02016</name>
</gene>
<evidence type="ECO:0000256" key="4">
    <source>
        <dbReference type="ARBA" id="ARBA00022801"/>
    </source>
</evidence>
<dbReference type="GO" id="GO:0016020">
    <property type="term" value="C:membrane"/>
    <property type="evidence" value="ECO:0007669"/>
    <property type="project" value="TreeGrafter"/>
</dbReference>
<reference evidence="11" key="1">
    <citation type="journal article" date="2023" name="Mol. Biol. Evol.">
        <title>Third-Generation Sequencing Reveals the Adaptive Role of the Epigenome in Three Deep-Sea Polychaetes.</title>
        <authorList>
            <person name="Perez M."/>
            <person name="Aroh O."/>
            <person name="Sun Y."/>
            <person name="Lan Y."/>
            <person name="Juniper S.K."/>
            <person name="Young C.R."/>
            <person name="Angers B."/>
            <person name="Qian P.Y."/>
        </authorList>
    </citation>
    <scope>NUCLEOTIDE SEQUENCE</scope>
    <source>
        <strain evidence="11">P08H-3</strain>
    </source>
</reference>
<dbReference type="Gene3D" id="3.30.379.10">
    <property type="entry name" value="Chitobiase/beta-hexosaminidase domain 2-like"/>
    <property type="match status" value="1"/>
</dbReference>
<keyword evidence="3" id="KW-0732">Signal</keyword>
<dbReference type="SUPFAM" id="SSF55545">
    <property type="entry name" value="beta-N-acetylhexosaminidase-like domain"/>
    <property type="match status" value="1"/>
</dbReference>
<organism evidence="11 12">
    <name type="scientific">Paralvinella palmiformis</name>
    <dbReference type="NCBI Taxonomy" id="53620"/>
    <lineage>
        <taxon>Eukaryota</taxon>
        <taxon>Metazoa</taxon>
        <taxon>Spiralia</taxon>
        <taxon>Lophotrochozoa</taxon>
        <taxon>Annelida</taxon>
        <taxon>Polychaeta</taxon>
        <taxon>Sedentaria</taxon>
        <taxon>Canalipalpata</taxon>
        <taxon>Terebellida</taxon>
        <taxon>Terebelliformia</taxon>
        <taxon>Alvinellidae</taxon>
        <taxon>Paralvinella</taxon>
    </lineage>
</organism>
<evidence type="ECO:0000256" key="2">
    <source>
        <dbReference type="ARBA" id="ARBA00006285"/>
    </source>
</evidence>
<protein>
    <recommendedName>
        <fullName evidence="7">Beta-hexosaminidase</fullName>
        <ecNumber evidence="7">3.2.1.52</ecNumber>
    </recommendedName>
</protein>
<dbReference type="PANTHER" id="PTHR22600:SF21">
    <property type="entry name" value="BETA-HEXOSAMINIDASE A"/>
    <property type="match status" value="1"/>
</dbReference>
<evidence type="ECO:0000256" key="3">
    <source>
        <dbReference type="ARBA" id="ARBA00022729"/>
    </source>
</evidence>
<evidence type="ECO:0000259" key="10">
    <source>
        <dbReference type="Pfam" id="PF14845"/>
    </source>
</evidence>
<dbReference type="EMBL" id="JAODUP010000299">
    <property type="protein sequence ID" value="KAK2153375.1"/>
    <property type="molecule type" value="Genomic_DNA"/>
</dbReference>
<dbReference type="Proteomes" id="UP001208570">
    <property type="component" value="Unassembled WGS sequence"/>
</dbReference>
<dbReference type="GO" id="GO:0030203">
    <property type="term" value="P:glycosaminoglycan metabolic process"/>
    <property type="evidence" value="ECO:0007669"/>
    <property type="project" value="TreeGrafter"/>
</dbReference>
<proteinExistence type="inferred from homology"/>
<accession>A0AAD9JJJ8</accession>
<comment type="caution">
    <text evidence="11">The sequence shown here is derived from an EMBL/GenBank/DDBJ whole genome shotgun (WGS) entry which is preliminary data.</text>
</comment>
<feature type="domain" description="Glycoside hydrolase family 20 catalytic" evidence="9">
    <location>
        <begin position="160"/>
        <end position="488"/>
    </location>
</feature>
<keyword evidence="6 7" id="KW-0326">Glycosidase</keyword>
<comment type="catalytic activity">
    <reaction evidence="1 7">
        <text>Hydrolysis of terminal non-reducing N-acetyl-D-hexosamine residues in N-acetyl-beta-D-hexosaminides.</text>
        <dbReference type="EC" id="3.2.1.52"/>
    </reaction>
</comment>
<dbReference type="SUPFAM" id="SSF51445">
    <property type="entry name" value="(Trans)glycosidases"/>
    <property type="match status" value="1"/>
</dbReference>
<dbReference type="GO" id="GO:0005764">
    <property type="term" value="C:lysosome"/>
    <property type="evidence" value="ECO:0007669"/>
    <property type="project" value="TreeGrafter"/>
</dbReference>
<dbReference type="GO" id="GO:0004563">
    <property type="term" value="F:beta-N-acetylhexosaminidase activity"/>
    <property type="evidence" value="ECO:0007669"/>
    <property type="project" value="UniProtKB-EC"/>
</dbReference>
<keyword evidence="5" id="KW-0325">Glycoprotein</keyword>
<dbReference type="PRINTS" id="PR00738">
    <property type="entry name" value="GLHYDRLASE20"/>
</dbReference>